<evidence type="ECO:0000259" key="1">
    <source>
        <dbReference type="PROSITE" id="PS51186"/>
    </source>
</evidence>
<dbReference type="Proteomes" id="UP001222325">
    <property type="component" value="Unassembled WGS sequence"/>
</dbReference>
<evidence type="ECO:0000313" key="2">
    <source>
        <dbReference type="EMBL" id="KAJ7092350.1"/>
    </source>
</evidence>
<dbReference type="Gene3D" id="3.40.630.30">
    <property type="match status" value="1"/>
</dbReference>
<dbReference type="CDD" id="cd04301">
    <property type="entry name" value="NAT_SF"/>
    <property type="match status" value="1"/>
</dbReference>
<comment type="caution">
    <text evidence="2">The sequence shown here is derived from an EMBL/GenBank/DDBJ whole genome shotgun (WGS) entry which is preliminary data.</text>
</comment>
<dbReference type="PANTHER" id="PTHR42791">
    <property type="entry name" value="GNAT FAMILY ACETYLTRANSFERASE"/>
    <property type="match status" value="1"/>
</dbReference>
<dbReference type="InterPro" id="IPR052523">
    <property type="entry name" value="Trichothecene_AcTrans"/>
</dbReference>
<proteinExistence type="predicted"/>
<dbReference type="PROSITE" id="PS51186">
    <property type="entry name" value="GNAT"/>
    <property type="match status" value="1"/>
</dbReference>
<dbReference type="InterPro" id="IPR000182">
    <property type="entry name" value="GNAT_dom"/>
</dbReference>
<feature type="domain" description="N-acetyltransferase" evidence="1">
    <location>
        <begin position="73"/>
        <end position="233"/>
    </location>
</feature>
<dbReference type="PANTHER" id="PTHR42791:SF1">
    <property type="entry name" value="N-ACETYLTRANSFERASE DOMAIN-CONTAINING PROTEIN"/>
    <property type="match status" value="1"/>
</dbReference>
<accession>A0AAD6UB56</accession>
<dbReference type="Pfam" id="PF00583">
    <property type="entry name" value="Acetyltransf_1"/>
    <property type="match status" value="1"/>
</dbReference>
<dbReference type="GO" id="GO:0016747">
    <property type="term" value="F:acyltransferase activity, transferring groups other than amino-acyl groups"/>
    <property type="evidence" value="ECO:0007669"/>
    <property type="project" value="InterPro"/>
</dbReference>
<protein>
    <recommendedName>
        <fullName evidence="1">N-acetyltransferase domain-containing protein</fullName>
    </recommendedName>
</protein>
<evidence type="ECO:0000313" key="3">
    <source>
        <dbReference type="Proteomes" id="UP001222325"/>
    </source>
</evidence>
<name>A0AAD6UB56_9AGAR</name>
<organism evidence="2 3">
    <name type="scientific">Mycena belliarum</name>
    <dbReference type="NCBI Taxonomy" id="1033014"/>
    <lineage>
        <taxon>Eukaryota</taxon>
        <taxon>Fungi</taxon>
        <taxon>Dikarya</taxon>
        <taxon>Basidiomycota</taxon>
        <taxon>Agaricomycotina</taxon>
        <taxon>Agaricomycetes</taxon>
        <taxon>Agaricomycetidae</taxon>
        <taxon>Agaricales</taxon>
        <taxon>Marasmiineae</taxon>
        <taxon>Mycenaceae</taxon>
        <taxon>Mycena</taxon>
    </lineage>
</organism>
<dbReference type="InterPro" id="IPR016181">
    <property type="entry name" value="Acyl_CoA_acyltransferase"/>
</dbReference>
<dbReference type="AlphaFoldDB" id="A0AAD6UB56"/>
<gene>
    <name evidence="2" type="ORF">B0H15DRAFT_947911</name>
</gene>
<keyword evidence="3" id="KW-1185">Reference proteome</keyword>
<dbReference type="SUPFAM" id="SSF55729">
    <property type="entry name" value="Acyl-CoA N-acyltransferases (Nat)"/>
    <property type="match status" value="1"/>
</dbReference>
<reference evidence="2" key="1">
    <citation type="submission" date="2023-03" db="EMBL/GenBank/DDBJ databases">
        <title>Massive genome expansion in bonnet fungi (Mycena s.s.) driven by repeated elements and novel gene families across ecological guilds.</title>
        <authorList>
            <consortium name="Lawrence Berkeley National Laboratory"/>
            <person name="Harder C.B."/>
            <person name="Miyauchi S."/>
            <person name="Viragh M."/>
            <person name="Kuo A."/>
            <person name="Thoen E."/>
            <person name="Andreopoulos B."/>
            <person name="Lu D."/>
            <person name="Skrede I."/>
            <person name="Drula E."/>
            <person name="Henrissat B."/>
            <person name="Morin E."/>
            <person name="Kohler A."/>
            <person name="Barry K."/>
            <person name="LaButti K."/>
            <person name="Morin E."/>
            <person name="Salamov A."/>
            <person name="Lipzen A."/>
            <person name="Mereny Z."/>
            <person name="Hegedus B."/>
            <person name="Baldrian P."/>
            <person name="Stursova M."/>
            <person name="Weitz H."/>
            <person name="Taylor A."/>
            <person name="Grigoriev I.V."/>
            <person name="Nagy L.G."/>
            <person name="Martin F."/>
            <person name="Kauserud H."/>
        </authorList>
    </citation>
    <scope>NUCLEOTIDE SEQUENCE</scope>
    <source>
        <strain evidence="2">CBHHK173m</strain>
    </source>
</reference>
<sequence length="234" mass="25816">MAAFVVRKLDPSSAPSPAELNNIPEMPQIESRSSYLIQDTFTGVVTGHDPKGADNSHVGPFWVTTVVAGLLGGEVYIAETNDAEKRIVGCAVWFPPGHSMYDTEAQQVHVLMPLMASFSEELQHWWHAVFLPKYDAFLGSVLGEGTKHNSWHLQTLAVDPQFQRKGAATLLIKEVVNKAQLSGAKLCLEVGTEVNIEIYKRLGFELMPKGADPRCESYEGLDGISFPMWIMTRA</sequence>
<dbReference type="EMBL" id="JARJCN010000018">
    <property type="protein sequence ID" value="KAJ7092350.1"/>
    <property type="molecule type" value="Genomic_DNA"/>
</dbReference>